<reference evidence="3 4" key="1">
    <citation type="submission" date="2018-11" db="EMBL/GenBank/DDBJ databases">
        <title>Genomic analyses of the natural microbiome of Caenorhabditis elegans.</title>
        <authorList>
            <person name="Samuel B."/>
        </authorList>
    </citation>
    <scope>NUCLEOTIDE SEQUENCE [LARGE SCALE GENOMIC DNA]</scope>
    <source>
        <strain evidence="3 4">BIGb0473</strain>
    </source>
</reference>
<dbReference type="InterPro" id="IPR006860">
    <property type="entry name" value="FecR"/>
</dbReference>
<dbReference type="RefSeq" id="WP_256582860.1">
    <property type="nucleotide sequence ID" value="NZ_RJUR01000002.1"/>
</dbReference>
<organism evidence="3 4">
    <name type="scientific">Pseudomonas putida</name>
    <name type="common">Arthrobacter siderocapsulatus</name>
    <dbReference type="NCBI Taxonomy" id="303"/>
    <lineage>
        <taxon>Bacteria</taxon>
        <taxon>Pseudomonadati</taxon>
        <taxon>Pseudomonadota</taxon>
        <taxon>Gammaproteobacteria</taxon>
        <taxon>Pseudomonadales</taxon>
        <taxon>Pseudomonadaceae</taxon>
        <taxon>Pseudomonas</taxon>
    </lineage>
</organism>
<feature type="domain" description="FecR N-terminal" evidence="2">
    <location>
        <begin position="10"/>
        <end position="48"/>
    </location>
</feature>
<dbReference type="InterPro" id="IPR012373">
    <property type="entry name" value="Ferrdict_sens_TM"/>
</dbReference>
<dbReference type="PANTHER" id="PTHR30273:SF2">
    <property type="entry name" value="PROTEIN FECR"/>
    <property type="match status" value="1"/>
</dbReference>
<dbReference type="EMBL" id="RJUR01000002">
    <property type="protein sequence ID" value="ROQ55776.1"/>
    <property type="molecule type" value="Genomic_DNA"/>
</dbReference>
<dbReference type="GO" id="GO:0016989">
    <property type="term" value="F:sigma factor antagonist activity"/>
    <property type="evidence" value="ECO:0007669"/>
    <property type="project" value="TreeGrafter"/>
</dbReference>
<evidence type="ECO:0000259" key="1">
    <source>
        <dbReference type="Pfam" id="PF04773"/>
    </source>
</evidence>
<comment type="caution">
    <text evidence="3">The sequence shown here is derived from an EMBL/GenBank/DDBJ whole genome shotgun (WGS) entry which is preliminary data.</text>
</comment>
<feature type="domain" description="FecR protein" evidence="1">
    <location>
        <begin position="107"/>
        <end position="196"/>
    </location>
</feature>
<dbReference type="AlphaFoldDB" id="A0A9X8HLU1"/>
<dbReference type="Proteomes" id="UP000269115">
    <property type="component" value="Unassembled WGS sequence"/>
</dbReference>
<dbReference type="Gene3D" id="2.60.120.1440">
    <property type="match status" value="1"/>
</dbReference>
<dbReference type="PANTHER" id="PTHR30273">
    <property type="entry name" value="PERIPLASMIC SIGNAL SENSOR AND SIGMA FACTOR ACTIVATOR FECR-RELATED"/>
    <property type="match status" value="1"/>
</dbReference>
<evidence type="ECO:0000259" key="2">
    <source>
        <dbReference type="Pfam" id="PF16220"/>
    </source>
</evidence>
<accession>A0A9X8HLU1</accession>
<gene>
    <name evidence="3" type="ORF">EDF85_0226</name>
</gene>
<dbReference type="Pfam" id="PF04773">
    <property type="entry name" value="FecR"/>
    <property type="match status" value="1"/>
</dbReference>
<evidence type="ECO:0000313" key="3">
    <source>
        <dbReference type="EMBL" id="ROQ55776.1"/>
    </source>
</evidence>
<evidence type="ECO:0000313" key="4">
    <source>
        <dbReference type="Proteomes" id="UP000269115"/>
    </source>
</evidence>
<dbReference type="InterPro" id="IPR032623">
    <property type="entry name" value="FecR_N"/>
</dbReference>
<proteinExistence type="predicted"/>
<protein>
    <submittedName>
        <fullName evidence="3">FecR family protein</fullName>
    </submittedName>
</protein>
<sequence>MNLPAATLRKAAEWLVRLDDSASAGDQQAFEAWLASDPQHLEAVRQLQGSLAPLRELPRAPARAALKRIAPQPRGKRALKALAISLGLLLPAGLVLQHYPPAYLMADIRTGSGQWTTQQLPDGSRISLDGRSAVDLQFDAQSRTLRLLSGEILLDVAKDASRPFRVVTEHGSIRALGTRFMVERSEHSTRLAMLESSTEVKSAGSSRTVSAGQQVRFDATGIQPLQAVDAAGLEQAWASHQMMVKEQPLGEVLERLARNHGGYLLFDTKALAHLNVTAVLPADDSERALRLLARSFPIRVQHYTPWVTRVTLE</sequence>
<dbReference type="PIRSF" id="PIRSF018266">
    <property type="entry name" value="FecR"/>
    <property type="match status" value="1"/>
</dbReference>
<name>A0A9X8HLU1_PSEPU</name>
<dbReference type="Pfam" id="PF16220">
    <property type="entry name" value="DUF4880"/>
    <property type="match status" value="1"/>
</dbReference>